<sequence>MDWLALLAVQGTLKSLLQHHNSKASILQRSAFFTVQLSHPCMTTGKTIALTRWTFVGKVMSLLFNMLSRLVITFLPRSKRLLISWLQSLSAVILEPRKIKSDTVSTVYPSICHEVMGPDAMILSFLNVEL</sequence>
<name>A0AC11DMS2_SHEEP</name>
<protein>
    <submittedName>
        <fullName evidence="1">Uncharacterized protein</fullName>
    </submittedName>
</protein>
<evidence type="ECO:0000313" key="1">
    <source>
        <dbReference type="Ensembl" id="ENSOARP00020045865.1"/>
    </source>
</evidence>
<reference evidence="1" key="2">
    <citation type="submission" date="2025-08" db="UniProtKB">
        <authorList>
            <consortium name="Ensembl"/>
        </authorList>
    </citation>
    <scope>IDENTIFICATION</scope>
</reference>
<dbReference type="Ensembl" id="ENSOART00020055509.1">
    <property type="protein sequence ID" value="ENSOARP00020045865.1"/>
    <property type="gene ID" value="ENSOARG00020029355.1"/>
</dbReference>
<accession>A0AC11DMS2</accession>
<organism evidence="1">
    <name type="scientific">Ovis aries</name>
    <name type="common">Sheep</name>
    <dbReference type="NCBI Taxonomy" id="9940"/>
    <lineage>
        <taxon>Eukaryota</taxon>
        <taxon>Metazoa</taxon>
        <taxon>Chordata</taxon>
        <taxon>Craniata</taxon>
        <taxon>Vertebrata</taxon>
        <taxon>Euteleostomi</taxon>
        <taxon>Mammalia</taxon>
        <taxon>Eutheria</taxon>
        <taxon>Laurasiatheria</taxon>
        <taxon>Artiodactyla</taxon>
        <taxon>Ruminantia</taxon>
        <taxon>Pecora</taxon>
        <taxon>Bovidae</taxon>
        <taxon>Caprinae</taxon>
        <taxon>Ovis</taxon>
    </lineage>
</organism>
<reference evidence="1" key="1">
    <citation type="submission" date="2020-11" db="EMBL/GenBank/DDBJ databases">
        <authorList>
            <person name="Davenport K.M."/>
            <person name="Bickhart D.M."/>
            <person name="Smith T.P.L."/>
            <person name="Murdoch B.M."/>
            <person name="Rosen B.D."/>
        </authorList>
    </citation>
    <scope>NUCLEOTIDE SEQUENCE [LARGE SCALE GENOMIC DNA]</scope>
    <source>
        <strain evidence="1">OAR_USU_Benz2616</strain>
    </source>
</reference>
<reference evidence="1" key="3">
    <citation type="submission" date="2025-09" db="UniProtKB">
        <authorList>
            <consortium name="Ensembl"/>
        </authorList>
    </citation>
    <scope>IDENTIFICATION</scope>
</reference>
<proteinExistence type="predicted"/>